<name>A0ABM1SQ85_LIMPO</name>
<feature type="transmembrane region" description="Helical" evidence="6">
    <location>
        <begin position="128"/>
        <end position="147"/>
    </location>
</feature>
<keyword evidence="6" id="KW-1003">Cell membrane</keyword>
<keyword evidence="2 6" id="KW-0812">Transmembrane</keyword>
<evidence type="ECO:0000256" key="5">
    <source>
        <dbReference type="ARBA" id="ARBA00034769"/>
    </source>
</evidence>
<evidence type="ECO:0000313" key="8">
    <source>
        <dbReference type="RefSeq" id="XP_022245791.1"/>
    </source>
</evidence>
<keyword evidence="3 6" id="KW-1133">Transmembrane helix</keyword>
<keyword evidence="6" id="KW-0407">Ion channel</keyword>
<dbReference type="PANTHER" id="PTHR10736">
    <property type="entry name" value="BESTROPHIN"/>
    <property type="match status" value="1"/>
</dbReference>
<sequence length="316" mass="37344">MTVTYSLEVSRTRLCGFSKLLIRWKASIYKTLWREVAIFIVFYYALSVLYRYILMENQKRIFEKVARYCSVFTDVIPLSVILGFYVTLIISRWWSQFTSIPWPDRTATMIASCVHGSDERSRTIRRTLGRYLLLMLLITFQAVSTSVKKRFPSLDHIQETGIMTAEERKAYEKINLCGSKWWIPAQWFACLTLRARKEGRIKDSIQMDTLLLEMCTFRSFCGDMLNYDWVSIPLLYTQVVTLVTYTFFLTHLMSKQSLESDSNHVGEVDFYVPFFTLFQLFFYMGWLKVAEQLINPYGEDDDDFELNWCLDRNIQV</sequence>
<dbReference type="PANTHER" id="PTHR10736:SF0">
    <property type="entry name" value="BESTROPHIN HOMOLOG"/>
    <property type="match status" value="1"/>
</dbReference>
<dbReference type="InterPro" id="IPR000615">
    <property type="entry name" value="Bestrophin"/>
</dbReference>
<comment type="subcellular location">
    <subcellularLocation>
        <location evidence="6">Cell membrane</location>
        <topology evidence="6">Multi-pass membrane protein</topology>
    </subcellularLocation>
    <subcellularLocation>
        <location evidence="1">Membrane</location>
    </subcellularLocation>
</comment>
<evidence type="ECO:0000256" key="6">
    <source>
        <dbReference type="RuleBase" id="RU363126"/>
    </source>
</evidence>
<evidence type="ECO:0000256" key="1">
    <source>
        <dbReference type="ARBA" id="ARBA00004370"/>
    </source>
</evidence>
<keyword evidence="7" id="KW-1185">Reference proteome</keyword>
<dbReference type="RefSeq" id="XP_022245791.1">
    <property type="nucleotide sequence ID" value="XM_022390083.1"/>
</dbReference>
<feature type="transmembrane region" description="Helical" evidence="6">
    <location>
        <begin position="75"/>
        <end position="94"/>
    </location>
</feature>
<evidence type="ECO:0000256" key="3">
    <source>
        <dbReference type="ARBA" id="ARBA00022989"/>
    </source>
</evidence>
<proteinExistence type="inferred from homology"/>
<accession>A0ABM1SQ85</accession>
<reference evidence="8" key="1">
    <citation type="submission" date="2025-08" db="UniProtKB">
        <authorList>
            <consortium name="RefSeq"/>
        </authorList>
    </citation>
    <scope>IDENTIFICATION</scope>
    <source>
        <tissue evidence="8">Muscle</tissue>
    </source>
</reference>
<keyword evidence="6" id="KW-0868">Chloride</keyword>
<evidence type="ECO:0000313" key="7">
    <source>
        <dbReference type="Proteomes" id="UP000694941"/>
    </source>
</evidence>
<feature type="transmembrane region" description="Helical" evidence="6">
    <location>
        <begin position="36"/>
        <end position="54"/>
    </location>
</feature>
<feature type="transmembrane region" description="Helical" evidence="6">
    <location>
        <begin position="227"/>
        <end position="250"/>
    </location>
</feature>
<keyword evidence="4 6" id="KW-0472">Membrane</keyword>
<dbReference type="InterPro" id="IPR021134">
    <property type="entry name" value="Bestrophin-like"/>
</dbReference>
<gene>
    <name evidence="8" type="primary">LOC106462753</name>
</gene>
<dbReference type="Proteomes" id="UP000694941">
    <property type="component" value="Unplaced"/>
</dbReference>
<evidence type="ECO:0000256" key="2">
    <source>
        <dbReference type="ARBA" id="ARBA00022692"/>
    </source>
</evidence>
<dbReference type="Pfam" id="PF01062">
    <property type="entry name" value="Bestrophin"/>
    <property type="match status" value="1"/>
</dbReference>
<keyword evidence="6" id="KW-0869">Chloride channel</keyword>
<feature type="transmembrane region" description="Helical" evidence="6">
    <location>
        <begin position="270"/>
        <end position="287"/>
    </location>
</feature>
<dbReference type="GeneID" id="106462753"/>
<comment type="function">
    <text evidence="6">Forms chloride channels.</text>
</comment>
<organism evidence="7 8">
    <name type="scientific">Limulus polyphemus</name>
    <name type="common">Atlantic horseshoe crab</name>
    <dbReference type="NCBI Taxonomy" id="6850"/>
    <lineage>
        <taxon>Eukaryota</taxon>
        <taxon>Metazoa</taxon>
        <taxon>Ecdysozoa</taxon>
        <taxon>Arthropoda</taxon>
        <taxon>Chelicerata</taxon>
        <taxon>Merostomata</taxon>
        <taxon>Xiphosura</taxon>
        <taxon>Limulidae</taxon>
        <taxon>Limulus</taxon>
    </lineage>
</organism>
<comment type="similarity">
    <text evidence="5 6">Belongs to the anion channel-forming bestrophin (TC 1.A.46) family. Calcium-sensitive chloride channel subfamily.</text>
</comment>
<keyword evidence="6" id="KW-0813">Transport</keyword>
<protein>
    <recommendedName>
        <fullName evidence="6">Bestrophin homolog</fullName>
    </recommendedName>
</protein>
<evidence type="ECO:0000256" key="4">
    <source>
        <dbReference type="ARBA" id="ARBA00023136"/>
    </source>
</evidence>
<keyword evidence="6" id="KW-0406">Ion transport</keyword>